<protein>
    <submittedName>
        <fullName evidence="2">Uncharacterized protein</fullName>
    </submittedName>
</protein>
<accession>A0AAQ4EWJ0</accession>
<feature type="compositionally biased region" description="Basic and acidic residues" evidence="1">
    <location>
        <begin position="98"/>
        <end position="108"/>
    </location>
</feature>
<evidence type="ECO:0000313" key="3">
    <source>
        <dbReference type="Proteomes" id="UP001321473"/>
    </source>
</evidence>
<comment type="caution">
    <text evidence="2">The sequence shown here is derived from an EMBL/GenBank/DDBJ whole genome shotgun (WGS) entry which is preliminary data.</text>
</comment>
<dbReference type="Proteomes" id="UP001321473">
    <property type="component" value="Unassembled WGS sequence"/>
</dbReference>
<evidence type="ECO:0000256" key="1">
    <source>
        <dbReference type="SAM" id="MobiDB-lite"/>
    </source>
</evidence>
<evidence type="ECO:0000313" key="2">
    <source>
        <dbReference type="EMBL" id="KAK8779226.1"/>
    </source>
</evidence>
<keyword evidence="3" id="KW-1185">Reference proteome</keyword>
<feature type="compositionally biased region" description="Polar residues" evidence="1">
    <location>
        <begin position="83"/>
        <end position="97"/>
    </location>
</feature>
<feature type="region of interest" description="Disordered" evidence="1">
    <location>
        <begin position="81"/>
        <end position="108"/>
    </location>
</feature>
<proteinExistence type="predicted"/>
<dbReference type="AlphaFoldDB" id="A0AAQ4EWJ0"/>
<dbReference type="EMBL" id="JARKHS020010022">
    <property type="protein sequence ID" value="KAK8779226.1"/>
    <property type="molecule type" value="Genomic_DNA"/>
</dbReference>
<name>A0AAQ4EWJ0_AMBAM</name>
<gene>
    <name evidence="2" type="ORF">V5799_019433</name>
</gene>
<organism evidence="2 3">
    <name type="scientific">Amblyomma americanum</name>
    <name type="common">Lone star tick</name>
    <dbReference type="NCBI Taxonomy" id="6943"/>
    <lineage>
        <taxon>Eukaryota</taxon>
        <taxon>Metazoa</taxon>
        <taxon>Ecdysozoa</taxon>
        <taxon>Arthropoda</taxon>
        <taxon>Chelicerata</taxon>
        <taxon>Arachnida</taxon>
        <taxon>Acari</taxon>
        <taxon>Parasitiformes</taxon>
        <taxon>Ixodida</taxon>
        <taxon>Ixodoidea</taxon>
        <taxon>Ixodidae</taxon>
        <taxon>Amblyomminae</taxon>
        <taxon>Amblyomma</taxon>
    </lineage>
</organism>
<sequence length="108" mass="11478">MDVLLWLSDCLYASGASAIFHRAVASYRGGLVKDPSACTCAEGHLGGQASSQTARPATAVVNSAFRVSACVDAAFDQREPGRLSSTGRVELNDQPSRVQDRMSDRNNC</sequence>
<reference evidence="2 3" key="1">
    <citation type="journal article" date="2023" name="Arcadia Sci">
        <title>De novo assembly of a long-read Amblyomma americanum tick genome.</title>
        <authorList>
            <person name="Chou S."/>
            <person name="Poskanzer K.E."/>
            <person name="Rollins M."/>
            <person name="Thuy-Boun P.S."/>
        </authorList>
    </citation>
    <scope>NUCLEOTIDE SEQUENCE [LARGE SCALE GENOMIC DNA]</scope>
    <source>
        <strain evidence="2">F_SG_1</strain>
        <tissue evidence="2">Salivary glands</tissue>
    </source>
</reference>